<dbReference type="InterPro" id="IPR004843">
    <property type="entry name" value="Calcineurin-like_PHP"/>
</dbReference>
<dbReference type="EMBL" id="CP162599">
    <property type="protein sequence ID" value="XDK33437.1"/>
    <property type="molecule type" value="Genomic_DNA"/>
</dbReference>
<dbReference type="Gene3D" id="3.60.21.10">
    <property type="match status" value="1"/>
</dbReference>
<dbReference type="GO" id="GO:0005737">
    <property type="term" value="C:cytoplasm"/>
    <property type="evidence" value="ECO:0007669"/>
    <property type="project" value="TreeGrafter"/>
</dbReference>
<dbReference type="InterPro" id="IPR050126">
    <property type="entry name" value="Ap4A_hydrolase"/>
</dbReference>
<dbReference type="PANTHER" id="PTHR42850:SF4">
    <property type="entry name" value="ZINC-DEPENDENT ENDOPOLYPHOSPHATASE"/>
    <property type="match status" value="1"/>
</dbReference>
<dbReference type="PRINTS" id="PR00114">
    <property type="entry name" value="STPHPHTASE"/>
</dbReference>
<dbReference type="GO" id="GO:0110154">
    <property type="term" value="P:RNA decapping"/>
    <property type="evidence" value="ECO:0007669"/>
    <property type="project" value="TreeGrafter"/>
</dbReference>
<gene>
    <name evidence="2" type="ORF">AB4Y30_03515</name>
</gene>
<feature type="domain" description="Calcineurin-like phosphoesterase" evidence="1">
    <location>
        <begin position="4"/>
        <end position="151"/>
    </location>
</feature>
<evidence type="ECO:0000313" key="2">
    <source>
        <dbReference type="EMBL" id="XDK33437.1"/>
    </source>
</evidence>
<protein>
    <submittedName>
        <fullName evidence="2">Metallophosphoesterase</fullName>
    </submittedName>
</protein>
<dbReference type="InterPro" id="IPR029052">
    <property type="entry name" value="Metallo-depent_PP-like"/>
</dbReference>
<dbReference type="GO" id="GO:0008803">
    <property type="term" value="F:bis(5'-nucleosyl)-tetraphosphatase (symmetrical) activity"/>
    <property type="evidence" value="ECO:0007669"/>
    <property type="project" value="TreeGrafter"/>
</dbReference>
<dbReference type="AlphaFoldDB" id="A0AB39HNC1"/>
<dbReference type="SUPFAM" id="SSF56300">
    <property type="entry name" value="Metallo-dependent phosphatases"/>
    <property type="match status" value="1"/>
</dbReference>
<dbReference type="RefSeq" id="WP_368654118.1">
    <property type="nucleotide sequence ID" value="NZ_CP162599.1"/>
</dbReference>
<proteinExistence type="predicted"/>
<reference evidence="2" key="1">
    <citation type="submission" date="2024-07" db="EMBL/GenBank/DDBJ databases">
        <title>Halotolerant mesophilic bacterium Ornithinibacillus sp. 4-3, sp. nov., isolated from soil.</title>
        <authorList>
            <person name="Sidarenka A.V."/>
            <person name="Guliayeva D.E."/>
            <person name="Leanovich S.I."/>
            <person name="Hileuskaya K.S."/>
            <person name="Akhremchuk A.E."/>
            <person name="Sikolenko M.A."/>
            <person name="Valentovich L.N."/>
        </authorList>
    </citation>
    <scope>NUCLEOTIDE SEQUENCE</scope>
    <source>
        <strain evidence="2">4-3</strain>
    </source>
</reference>
<sequence length="273" mass="32137">MAIIYAVSDIHGDYEAMLDTLSLVDLDSDRNHKLIFLGDYLDRGKDSCRVLYHIKKLEEQYPKQVISLLGNHEQMFMEWFTLKDRLQWLAQEANFITVKSFFSSEQLNEILLNIERKKESYSEISQYMVKEIRKSHSELLDWLANKEKEPLFYETDNQIYVHAGICETDESLWKHATDPYDFTWKYPPETGVFYKDIIAGHTSTVVVSNDNNYLGKVYWDKESHFFIDGETTKSNIVPLLKFDTCTGIYSSYEKQMDGSWSEYQITKKVPYNL</sequence>
<accession>A0AB39HNC1</accession>
<name>A0AB39HNC1_9BACI</name>
<dbReference type="GO" id="GO:0016791">
    <property type="term" value="F:phosphatase activity"/>
    <property type="evidence" value="ECO:0007669"/>
    <property type="project" value="TreeGrafter"/>
</dbReference>
<dbReference type="Pfam" id="PF00149">
    <property type="entry name" value="Metallophos"/>
    <property type="match status" value="1"/>
</dbReference>
<dbReference type="PANTHER" id="PTHR42850">
    <property type="entry name" value="METALLOPHOSPHOESTERASE"/>
    <property type="match status" value="1"/>
</dbReference>
<dbReference type="InterPro" id="IPR006186">
    <property type="entry name" value="Ser/Thr-sp_prot-phosphatase"/>
</dbReference>
<evidence type="ECO:0000259" key="1">
    <source>
        <dbReference type="Pfam" id="PF00149"/>
    </source>
</evidence>
<organism evidence="2">
    <name type="scientific">Ornithinibacillus sp. 4-3</name>
    <dbReference type="NCBI Taxonomy" id="3231488"/>
    <lineage>
        <taxon>Bacteria</taxon>
        <taxon>Bacillati</taxon>
        <taxon>Bacillota</taxon>
        <taxon>Bacilli</taxon>
        <taxon>Bacillales</taxon>
        <taxon>Bacillaceae</taxon>
        <taxon>Ornithinibacillus</taxon>
    </lineage>
</organism>